<organism evidence="4 5">
    <name type="scientific">Rhodamnia argentea</name>
    <dbReference type="NCBI Taxonomy" id="178133"/>
    <lineage>
        <taxon>Eukaryota</taxon>
        <taxon>Viridiplantae</taxon>
        <taxon>Streptophyta</taxon>
        <taxon>Embryophyta</taxon>
        <taxon>Tracheophyta</taxon>
        <taxon>Spermatophyta</taxon>
        <taxon>Magnoliopsida</taxon>
        <taxon>eudicotyledons</taxon>
        <taxon>Gunneridae</taxon>
        <taxon>Pentapetalae</taxon>
        <taxon>rosids</taxon>
        <taxon>malvids</taxon>
        <taxon>Myrtales</taxon>
        <taxon>Myrtaceae</taxon>
        <taxon>Myrtoideae</taxon>
        <taxon>Myrteae</taxon>
        <taxon>Australasian group</taxon>
        <taxon>Rhodamnia</taxon>
    </lineage>
</organism>
<protein>
    <submittedName>
        <fullName evidence="5">Protein HASTY 1 isoform X1</fullName>
    </submittedName>
</protein>
<dbReference type="InterPro" id="IPR016024">
    <property type="entry name" value="ARM-type_fold"/>
</dbReference>
<dbReference type="Gene3D" id="1.25.10.10">
    <property type="entry name" value="Leucine-rich Repeat Variant"/>
    <property type="match status" value="1"/>
</dbReference>
<reference evidence="4" key="1">
    <citation type="submission" date="2025-05" db="UniProtKB">
        <authorList>
            <consortium name="RefSeq"/>
        </authorList>
    </citation>
    <scope>NUCLEOTIDE SEQUENCE [LARGE SCALE GENOMIC DNA]</scope>
</reference>
<dbReference type="GO" id="GO:0005737">
    <property type="term" value="C:cytoplasm"/>
    <property type="evidence" value="ECO:0007669"/>
    <property type="project" value="TreeGrafter"/>
</dbReference>
<name>A0A8B8PL23_9MYRT</name>
<dbReference type="PANTHER" id="PTHR11223:SF3">
    <property type="entry name" value="EXPORTIN-5"/>
    <property type="match status" value="1"/>
</dbReference>
<dbReference type="PANTHER" id="PTHR11223">
    <property type="entry name" value="EXPORTIN 1/5"/>
    <property type="match status" value="1"/>
</dbReference>
<feature type="domain" description="Exportin-5 C-terminal" evidence="3">
    <location>
        <begin position="314"/>
        <end position="1173"/>
    </location>
</feature>
<dbReference type="Proteomes" id="UP000827889">
    <property type="component" value="Chromosome 1"/>
</dbReference>
<dbReference type="InterPro" id="IPR013598">
    <property type="entry name" value="Exportin-1/Importin-b-like"/>
</dbReference>
<feature type="region of interest" description="Disordered" evidence="1">
    <location>
        <begin position="811"/>
        <end position="843"/>
    </location>
</feature>
<dbReference type="GO" id="GO:0003723">
    <property type="term" value="F:RNA binding"/>
    <property type="evidence" value="ECO:0007669"/>
    <property type="project" value="TreeGrafter"/>
</dbReference>
<dbReference type="OrthoDB" id="2215036at2759"/>
<dbReference type="GO" id="GO:0005049">
    <property type="term" value="F:nuclear export signal receptor activity"/>
    <property type="evidence" value="ECO:0007669"/>
    <property type="project" value="InterPro"/>
</dbReference>
<accession>A0A8B8PL23</accession>
<dbReference type="GO" id="GO:0006405">
    <property type="term" value="P:RNA export from nucleus"/>
    <property type="evidence" value="ECO:0007669"/>
    <property type="project" value="TreeGrafter"/>
</dbReference>
<evidence type="ECO:0000256" key="1">
    <source>
        <dbReference type="SAM" id="MobiDB-lite"/>
    </source>
</evidence>
<dbReference type="KEGG" id="rarg:115743974"/>
<keyword evidence="4" id="KW-1185">Reference proteome</keyword>
<evidence type="ECO:0000313" key="5">
    <source>
        <dbReference type="RefSeq" id="XP_030534878.1"/>
    </source>
</evidence>
<dbReference type="GeneID" id="115743974"/>
<reference evidence="5" key="2">
    <citation type="submission" date="2025-08" db="UniProtKB">
        <authorList>
            <consortium name="RefSeq"/>
        </authorList>
    </citation>
    <scope>IDENTIFICATION</scope>
    <source>
        <tissue evidence="5">Leaf</tissue>
    </source>
</reference>
<evidence type="ECO:0000259" key="3">
    <source>
        <dbReference type="Pfam" id="PF19273"/>
    </source>
</evidence>
<sequence length="1221" mass="135358">MGDANAVAGNLARAIVTALDWSSTPDARRAAVSFLESIKTGDVRVLASSSFLLVKKDWSAEIRLQAFKMLQHLVRLRWEELNPTERRHFANVAVELMSESAYCSEEWALKSQTAALVAEIVRREELSLWQELLPSLVSFSSKGPIQAELVAMTLRWLPEDITVHNEDLEGDRRRLLLRGLTQSLPDILPLLYALLEKHFGAALSEAGRQQFDIAKQHAATVIATLNAINAYAEWAPVSDLAKFGIIHGCGILLSSPDFRLHACEFFKLVSPRKRPVDSSAPEFDAAMSSIFQILMNVSREFLYKSTSNPGIIEENEFEFSEYICESMVSLGSSNLPCIAGDSTVLSLFLQQMLGFFQHYKFALHFQSLLFWLALMRDLMSKAKVPPNVGGETPATGSLGSSSGQVDKEKKRLLDYVNDDACSAILETSFLRLLKKEKALPETIVSLGTVELWSDDFEGKGEFSQYRSRLLELVRFVAANKPIIAGRIVSERIISIIKNPLLPPMPAQDLALMESMQLALENVVNTVFDGLGEFGGGNSEVQLTLCTIFEGLLQQLLGLKWSEPVLVEVLGRYLDAFGPFMKYFPNAVGSVITKLFELLTSLPFAVKDPSANSARHARLHICSSFIRIAKAADKSILPHMKGFADTMAYLQREGRLLRGEHNILGEAFLVMASAAGIQQQQEVLLWLLEPLSQQWIQAEWQNNYLSEPSGLVRLCSETSFMWSIFHTVTFFEKALKRSGYRKGNLNLQSCSIENSAVLHPMASHLSWMLPPLLKLLRAIHSLWSPPVFHALPSELKAAMTISNVEQTSLLGEGVPKSSKSTLTSADGSQTDLSKEGNTEPNENDIRNWLKGVRDSGYNVLGLSTTVGDAFFKCLDIHSVAVALMENIQSMEFRHIRQLVHLVVVPLIKTCPVDLWEAWLETLLQPLFRHSQQALSSSWSSLLHEGRAKVPDTTGMVASSDLKVEVMEEKLLRDLTREICALLSATASPALNTGLPSLEQSGHANRIDISSLQELDIYSQSSMVSFLMKRKGLALPVLQMCLEVFTWTDGDAVTKVSSFCATVILLAISTNNVELRQCVARDLFSAVIHGLTLESNAIISADLVGLCREIFVYLCDRDPAPRQVLLSLPAITPQDLQAFEEALTKTSSPKEQKQHMKSLLLLATGHKLKALAAQKSVNIITNMSGLAAQSVLQDQGLRKGILWDWPQFCELNLSVEENSFVQI</sequence>
<dbReference type="InterPro" id="IPR045065">
    <property type="entry name" value="XPO1/5"/>
</dbReference>
<dbReference type="SUPFAM" id="SSF48371">
    <property type="entry name" value="ARM repeat"/>
    <property type="match status" value="1"/>
</dbReference>
<gene>
    <name evidence="5" type="primary">LOC115743974</name>
</gene>
<dbReference type="GO" id="GO:0042565">
    <property type="term" value="C:RNA nuclear export complex"/>
    <property type="evidence" value="ECO:0007669"/>
    <property type="project" value="TreeGrafter"/>
</dbReference>
<dbReference type="Pfam" id="PF19273">
    <property type="entry name" value="Exportin-5"/>
    <property type="match status" value="1"/>
</dbReference>
<evidence type="ECO:0000259" key="2">
    <source>
        <dbReference type="Pfam" id="PF08389"/>
    </source>
</evidence>
<dbReference type="RefSeq" id="XP_030534878.1">
    <property type="nucleotide sequence ID" value="XM_030679018.2"/>
</dbReference>
<feature type="compositionally biased region" description="Basic and acidic residues" evidence="1">
    <location>
        <begin position="831"/>
        <end position="843"/>
    </location>
</feature>
<dbReference type="GO" id="GO:0006611">
    <property type="term" value="P:protein export from nucleus"/>
    <property type="evidence" value="ECO:0007669"/>
    <property type="project" value="InterPro"/>
</dbReference>
<dbReference type="GO" id="GO:0005634">
    <property type="term" value="C:nucleus"/>
    <property type="evidence" value="ECO:0007669"/>
    <property type="project" value="TreeGrafter"/>
</dbReference>
<dbReference type="InterPro" id="IPR011989">
    <property type="entry name" value="ARM-like"/>
</dbReference>
<dbReference type="InterPro" id="IPR045478">
    <property type="entry name" value="Exportin-5_C"/>
</dbReference>
<proteinExistence type="predicted"/>
<feature type="domain" description="Exportin-1/Importin-beta-like" evidence="2">
    <location>
        <begin position="107"/>
        <end position="265"/>
    </location>
</feature>
<evidence type="ECO:0000313" key="4">
    <source>
        <dbReference type="Proteomes" id="UP000827889"/>
    </source>
</evidence>
<feature type="compositionally biased region" description="Polar residues" evidence="1">
    <location>
        <begin position="816"/>
        <end position="830"/>
    </location>
</feature>
<dbReference type="AlphaFoldDB" id="A0A8B8PL23"/>
<dbReference type="Pfam" id="PF08389">
    <property type="entry name" value="Xpo1"/>
    <property type="match status" value="1"/>
</dbReference>